<dbReference type="RefSeq" id="WP_127072645.1">
    <property type="nucleotide sequence ID" value="NZ_BMKB01000002.1"/>
</dbReference>
<name>A0A916R9G4_9HYPH</name>
<dbReference type="Proteomes" id="UP000596977">
    <property type="component" value="Unassembled WGS sequence"/>
</dbReference>
<evidence type="ECO:0000256" key="4">
    <source>
        <dbReference type="SAM" id="Coils"/>
    </source>
</evidence>
<dbReference type="CDD" id="cd17249">
    <property type="entry name" value="RMtype1_S_EcoR124I-TRD2-CR2_like"/>
    <property type="match status" value="1"/>
</dbReference>
<dbReference type="Gene3D" id="3.90.220.20">
    <property type="entry name" value="DNA methylase specificity domains"/>
    <property type="match status" value="2"/>
</dbReference>
<dbReference type="InterPro" id="IPR044946">
    <property type="entry name" value="Restrct_endonuc_typeI_TRD_sf"/>
</dbReference>
<evidence type="ECO:0000313" key="6">
    <source>
        <dbReference type="EMBL" id="GGA43520.1"/>
    </source>
</evidence>
<dbReference type="InterPro" id="IPR000055">
    <property type="entry name" value="Restrct_endonuc_typeI_TRD"/>
</dbReference>
<dbReference type="PANTHER" id="PTHR30408:SF12">
    <property type="entry name" value="TYPE I RESTRICTION ENZYME MJAVIII SPECIFICITY SUBUNIT"/>
    <property type="match status" value="1"/>
</dbReference>
<dbReference type="GO" id="GO:0003677">
    <property type="term" value="F:DNA binding"/>
    <property type="evidence" value="ECO:0007669"/>
    <property type="project" value="UniProtKB-KW"/>
</dbReference>
<dbReference type="InterPro" id="IPR052021">
    <property type="entry name" value="Type-I_RS_S_subunit"/>
</dbReference>
<protein>
    <recommendedName>
        <fullName evidence="5">Type I restriction modification DNA specificity domain-containing protein</fullName>
    </recommendedName>
</protein>
<reference evidence="6 7" key="1">
    <citation type="journal article" date="2014" name="Int. J. Syst. Evol. Microbiol.">
        <title>Complete genome sequence of Corynebacterium casei LMG S-19264T (=DSM 44701T), isolated from a smear-ripened cheese.</title>
        <authorList>
            <consortium name="US DOE Joint Genome Institute (JGI-PGF)"/>
            <person name="Walter F."/>
            <person name="Albersmeier A."/>
            <person name="Kalinowski J."/>
            <person name="Ruckert C."/>
        </authorList>
    </citation>
    <scope>NUCLEOTIDE SEQUENCE [LARGE SCALE GENOMIC DNA]</scope>
    <source>
        <strain evidence="6 7">CGMCC 1.15896</strain>
    </source>
</reference>
<feature type="domain" description="Type I restriction modification DNA specificity" evidence="5">
    <location>
        <begin position="234"/>
        <end position="385"/>
    </location>
</feature>
<gene>
    <name evidence="6" type="ORF">GCM10011499_11400</name>
</gene>
<keyword evidence="7" id="KW-1185">Reference proteome</keyword>
<dbReference type="GO" id="GO:0009307">
    <property type="term" value="P:DNA restriction-modification system"/>
    <property type="evidence" value="ECO:0007669"/>
    <property type="project" value="UniProtKB-KW"/>
</dbReference>
<comment type="similarity">
    <text evidence="1">Belongs to the type-I restriction system S methylase family.</text>
</comment>
<organism evidence="6 7">
    <name type="scientific">Pelagibacterium lentulum</name>
    <dbReference type="NCBI Taxonomy" id="2029865"/>
    <lineage>
        <taxon>Bacteria</taxon>
        <taxon>Pseudomonadati</taxon>
        <taxon>Pseudomonadota</taxon>
        <taxon>Alphaproteobacteria</taxon>
        <taxon>Hyphomicrobiales</taxon>
        <taxon>Devosiaceae</taxon>
        <taxon>Pelagibacterium</taxon>
    </lineage>
</organism>
<accession>A0A916R9G4</accession>
<dbReference type="SUPFAM" id="SSF116734">
    <property type="entry name" value="DNA methylase specificity domain"/>
    <property type="match status" value="2"/>
</dbReference>
<dbReference type="PANTHER" id="PTHR30408">
    <property type="entry name" value="TYPE-1 RESTRICTION ENZYME ECOKI SPECIFICITY PROTEIN"/>
    <property type="match status" value="1"/>
</dbReference>
<keyword evidence="3" id="KW-0238">DNA-binding</keyword>
<dbReference type="AlphaFoldDB" id="A0A916R9G4"/>
<evidence type="ECO:0000259" key="5">
    <source>
        <dbReference type="Pfam" id="PF01420"/>
    </source>
</evidence>
<proteinExistence type="inferred from homology"/>
<comment type="caution">
    <text evidence="6">The sequence shown here is derived from an EMBL/GenBank/DDBJ whole genome shotgun (WGS) entry which is preliminary data.</text>
</comment>
<sequence length="436" mass="47772">MKSDDAEYITAYFDAPDDGSFEASGGASAYPPSVQPGIPKLGRKPEGWTRAPIGDFLEPVFRSAKLLDDERYQLVTAKRSRGGIVPREVLFGRDIRTKTQFFVEAGDFLISRRQISHGACGIVPESLNGAIVSNEYVALRPKAGLDLRFLSHLSHSVYFQQTCFHSSIGVHVEKLVFKLEDWLEWEFDIPPLDEQEQIASGLDAWDRVVDLSARRLQSKERFLNKLIYQLGQNRWVPIALDDVGKWVGGGTPSKAVASYWQGDIPWVSPKDMGSWRIDRAEDHISEEAVAKSSTRIVPAGSVLVVTRSGILRNTVPSAVAAVPVAINQDIKALQVNGPWSGSLIALIMRQASEQLRLACVKTGTTVESIDLDALKATPIALPDSDDAIAQAEVVVVGLAREIDLLTAQLDGLRTQKRALLQRLFSGGSTTVKEAAE</sequence>
<evidence type="ECO:0000313" key="7">
    <source>
        <dbReference type="Proteomes" id="UP000596977"/>
    </source>
</evidence>
<keyword evidence="4" id="KW-0175">Coiled coil</keyword>
<dbReference type="Pfam" id="PF01420">
    <property type="entry name" value="Methylase_S"/>
    <property type="match status" value="2"/>
</dbReference>
<feature type="coiled-coil region" evidence="4">
    <location>
        <begin position="395"/>
        <end position="422"/>
    </location>
</feature>
<dbReference type="OrthoDB" id="164285at2"/>
<evidence type="ECO:0000256" key="1">
    <source>
        <dbReference type="ARBA" id="ARBA00010923"/>
    </source>
</evidence>
<keyword evidence="2" id="KW-0680">Restriction system</keyword>
<feature type="domain" description="Type I restriction modification DNA specificity" evidence="5">
    <location>
        <begin position="45"/>
        <end position="217"/>
    </location>
</feature>
<dbReference type="EMBL" id="BMKB01000002">
    <property type="protein sequence ID" value="GGA43520.1"/>
    <property type="molecule type" value="Genomic_DNA"/>
</dbReference>
<evidence type="ECO:0000256" key="3">
    <source>
        <dbReference type="ARBA" id="ARBA00023125"/>
    </source>
</evidence>
<evidence type="ECO:0000256" key="2">
    <source>
        <dbReference type="ARBA" id="ARBA00022747"/>
    </source>
</evidence>